<dbReference type="PANTHER" id="PTHR32502">
    <property type="entry name" value="N-ACETYLGALACTOSAMINE PERMEASE II COMPONENT-RELATED"/>
    <property type="match status" value="1"/>
</dbReference>
<dbReference type="AlphaFoldDB" id="A0A0K1MRC8"/>
<keyword evidence="2" id="KW-0813">Transport</keyword>
<keyword evidence="6 9" id="KW-0812">Transmembrane</keyword>
<dbReference type="Proteomes" id="UP001212327">
    <property type="component" value="Unassembled WGS sequence"/>
</dbReference>
<feature type="transmembrane region" description="Helical" evidence="9">
    <location>
        <begin position="68"/>
        <end position="89"/>
    </location>
</feature>
<organism evidence="10">
    <name type="scientific">Lacticaseibacillus paracasei</name>
    <name type="common">Lactobacillus paracasei</name>
    <dbReference type="NCBI Taxonomy" id="1597"/>
    <lineage>
        <taxon>Bacteria</taxon>
        <taxon>Bacillati</taxon>
        <taxon>Bacillota</taxon>
        <taxon>Bacilli</taxon>
        <taxon>Lactobacillales</taxon>
        <taxon>Lactobacillaceae</taxon>
        <taxon>Lacticaseibacillus</taxon>
    </lineage>
</organism>
<feature type="transmembrane region" description="Helical" evidence="9">
    <location>
        <begin position="38"/>
        <end position="62"/>
    </location>
</feature>
<dbReference type="PROSITE" id="PS51106">
    <property type="entry name" value="PTS_EIIC_TYPE_4"/>
    <property type="match status" value="1"/>
</dbReference>
<accession>A0A125YD21</accession>
<dbReference type="EMBL" id="JAQLSF010000001">
    <property type="protein sequence ID" value="MDB1563384.1"/>
    <property type="molecule type" value="Genomic_DNA"/>
</dbReference>
<evidence type="ECO:0000256" key="8">
    <source>
        <dbReference type="ARBA" id="ARBA00023136"/>
    </source>
</evidence>
<evidence type="ECO:0000256" key="6">
    <source>
        <dbReference type="ARBA" id="ARBA00022692"/>
    </source>
</evidence>
<dbReference type="Proteomes" id="UP000237433">
    <property type="component" value="Unassembled WGS sequence"/>
</dbReference>
<reference evidence="12 14" key="3">
    <citation type="journal article" date="2018" name="Genome Announc.">
        <title>Draft Genome Sequence of Lactobacillus paracasei DUP 13076, Which Exhibits Potent Antipathogenic Effects against Salmonella enterica Serovars Enteritidis, Typhimurium, and Heidelberg.</title>
        <authorList>
            <person name="Muyyarikkandy M.S."/>
            <person name="Alqahtani F.H."/>
            <person name="Mandoiu I."/>
            <person name="Amalaradjou M.A."/>
        </authorList>
    </citation>
    <scope>NUCLEOTIDE SEQUENCE [LARGE SCALE GENOMIC DNA]</scope>
    <source>
        <strain evidence="12 14">DUP 13076</strain>
    </source>
</reference>
<evidence type="ECO:0000256" key="1">
    <source>
        <dbReference type="ARBA" id="ARBA00004651"/>
    </source>
</evidence>
<dbReference type="EMBL" id="LN846901">
    <property type="protein sequence ID" value="CRL16936.1"/>
    <property type="molecule type" value="Genomic_DNA"/>
</dbReference>
<feature type="transmembrane region" description="Helical" evidence="9">
    <location>
        <begin position="142"/>
        <end position="164"/>
    </location>
</feature>
<feature type="transmembrane region" description="Helical" evidence="9">
    <location>
        <begin position="185"/>
        <end position="202"/>
    </location>
</feature>
<keyword evidence="7 9" id="KW-1133">Transmembrane helix</keyword>
<proteinExistence type="predicted"/>
<sequence length="274" mass="28978">MAADLTMIQIILLTLLAAACGIDPYISGLQLSKPVIAGFLAGIIMGDIQTGLVVGSTLQLMVLGVGTFGGASIPDFATGAIIGTALGVVSGKGIQFAIGISVPVGLLMVQLDVFARFCNVYFLHRVDKHIQNKEFSKINREAWLSLLPIGLSRALPVGISLIFGNSVVNAVLKYAPDWLMGGLKLAGAVLPVVGIAILLHYLPVGKFVAFLIAGYLLAAYLKIPMMGIALFGLVCALIHFKQLKEKQAMMKNVTKTAIVAAEEITEGEIEDDEL</sequence>
<evidence type="ECO:0000313" key="16">
    <source>
        <dbReference type="Proteomes" id="UP001212327"/>
    </source>
</evidence>
<dbReference type="KEGG" id="lce:LC2W_0369"/>
<feature type="transmembrane region" description="Helical" evidence="9">
    <location>
        <begin position="6"/>
        <end position="26"/>
    </location>
</feature>
<dbReference type="EMBL" id="PKQJ01000038">
    <property type="protein sequence ID" value="PLC44935.1"/>
    <property type="molecule type" value="Genomic_DNA"/>
</dbReference>
<dbReference type="EMBL" id="LGIY01000036">
    <property type="protein sequence ID" value="POE39381.1"/>
    <property type="molecule type" value="Genomic_DNA"/>
</dbReference>
<evidence type="ECO:0000313" key="15">
    <source>
        <dbReference type="Proteomes" id="UP000237433"/>
    </source>
</evidence>
<reference evidence="10" key="1">
    <citation type="journal article" date="2015" name="Front. Microbiol.">
        <title>The vaginal isolate Lactobacillus paracasei LPC-S01 (DSM 26760) is suitable for oral administration.</title>
        <authorList>
            <person name="Balzaretti S."/>
            <person name="Taverniti V."/>
            <person name="Rondini G."/>
            <person name="Marcolegio G."/>
            <person name="Minuzzo M."/>
            <person name="Remagni M.C."/>
            <person name="Fiore W."/>
            <person name="Arioli S."/>
            <person name="Guglielmetti S."/>
        </authorList>
    </citation>
    <scope>NUCLEOTIDE SEQUENCE</scope>
    <source>
        <strain evidence="10">LPC-S01</strain>
    </source>
</reference>
<evidence type="ECO:0000256" key="4">
    <source>
        <dbReference type="ARBA" id="ARBA00022597"/>
    </source>
</evidence>
<reference evidence="13 15" key="2">
    <citation type="journal article" date="2015" name="J. Am. Soc. Brew. Chem.">
        <title>Dissolved carbon dioxide selects for lactic acid bacteria able to grow in and spoil packaged beer.</title>
        <authorList>
            <person name="Bergsveinson J."/>
            <person name="Redekop A."/>
            <person name="Zoerb S."/>
            <person name="Ziola B."/>
        </authorList>
    </citation>
    <scope>NUCLEOTIDE SEQUENCE [LARGE SCALE GENOMIC DNA]</scope>
    <source>
        <strain evidence="13 15">CCC B1205</strain>
    </source>
</reference>
<dbReference type="PANTHER" id="PTHR32502:SF28">
    <property type="entry name" value="PHOSPHOTRANSFERASE SYSTEM SUGAR-SPECIFIC EIIC COMPONENT"/>
    <property type="match status" value="1"/>
</dbReference>
<evidence type="ECO:0000313" key="14">
    <source>
        <dbReference type="Proteomes" id="UP000234512"/>
    </source>
</evidence>
<evidence type="ECO:0000256" key="9">
    <source>
        <dbReference type="SAM" id="Phobius"/>
    </source>
</evidence>
<dbReference type="Proteomes" id="UP000234512">
    <property type="component" value="Unassembled WGS sequence"/>
</dbReference>
<dbReference type="InterPro" id="IPR004700">
    <property type="entry name" value="PTS_IIC_man"/>
</dbReference>
<feature type="transmembrane region" description="Helical" evidence="9">
    <location>
        <begin position="96"/>
        <end position="122"/>
    </location>
</feature>
<comment type="subcellular location">
    <subcellularLocation>
        <location evidence="1">Cell membrane</location>
        <topology evidence="1">Multi-pass membrane protein</topology>
    </subcellularLocation>
</comment>
<evidence type="ECO:0000256" key="3">
    <source>
        <dbReference type="ARBA" id="ARBA00022475"/>
    </source>
</evidence>
<evidence type="ECO:0000256" key="7">
    <source>
        <dbReference type="ARBA" id="ARBA00022989"/>
    </source>
</evidence>
<protein>
    <submittedName>
        <fullName evidence="13">PTS sorbose transporter subunit IIC</fullName>
    </submittedName>
    <submittedName>
        <fullName evidence="11">PTS sugar transporter subunit IIC</fullName>
    </submittedName>
    <submittedName>
        <fullName evidence="10">PTS system transporter subunit IIC</fullName>
    </submittedName>
</protein>
<accession>A0A0K1MRC8</accession>
<gene>
    <name evidence="13" type="ORF">ACX51_14335</name>
    <name evidence="12" type="ORF">C0Q90_15495</name>
    <name evidence="11" type="ORF">PGA78_01095</name>
</gene>
<evidence type="ECO:0000256" key="2">
    <source>
        <dbReference type="ARBA" id="ARBA00022448"/>
    </source>
</evidence>
<feature type="transmembrane region" description="Helical" evidence="9">
    <location>
        <begin position="208"/>
        <end position="240"/>
    </location>
</feature>
<dbReference type="OrthoDB" id="1649937at2"/>
<keyword evidence="8 9" id="KW-0472">Membrane</keyword>
<dbReference type="GO" id="GO:0009401">
    <property type="term" value="P:phosphoenolpyruvate-dependent sugar phosphotransferase system"/>
    <property type="evidence" value="ECO:0007669"/>
    <property type="project" value="UniProtKB-KW"/>
</dbReference>
<evidence type="ECO:0000313" key="10">
    <source>
        <dbReference type="EMBL" id="CRL16936.1"/>
    </source>
</evidence>
<dbReference type="PATRIC" id="fig|1597.20.peg.383"/>
<keyword evidence="4 11" id="KW-0762">Sugar transport</keyword>
<keyword evidence="5" id="KW-0598">Phosphotransferase system</keyword>
<dbReference type="KEGG" id="lcs:LCBD_0373"/>
<accession>A0A0E2MGI4</accession>
<evidence type="ECO:0000313" key="13">
    <source>
        <dbReference type="EMBL" id="POE39381.1"/>
    </source>
</evidence>
<name>A0A0K1MRC8_LACPA</name>
<evidence type="ECO:0000313" key="12">
    <source>
        <dbReference type="EMBL" id="PLC44935.1"/>
    </source>
</evidence>
<dbReference type="Pfam" id="PF03609">
    <property type="entry name" value="EII-Sor"/>
    <property type="match status" value="1"/>
</dbReference>
<evidence type="ECO:0000313" key="11">
    <source>
        <dbReference type="EMBL" id="MDB1563384.1"/>
    </source>
</evidence>
<reference evidence="11 16" key="4">
    <citation type="submission" date="2023-01" db="EMBL/GenBank/DDBJ databases">
        <title>Complete genome sequence of Lacticaseibacillus paracasei SRCM217440 isolated from Makgeolli.</title>
        <authorList>
            <person name="Yang H.-G."/>
            <person name="Jeong S.-J."/>
            <person name="Ha G.-S."/>
            <person name="Yang H.-J."/>
            <person name="Jeong D.-Y."/>
        </authorList>
    </citation>
    <scope>NUCLEOTIDE SEQUENCE [LARGE SCALE GENOMIC DNA]</scope>
    <source>
        <strain evidence="11 16">SRCM217440</strain>
    </source>
</reference>
<keyword evidence="3" id="KW-1003">Cell membrane</keyword>
<evidence type="ECO:0000256" key="5">
    <source>
        <dbReference type="ARBA" id="ARBA00022683"/>
    </source>
</evidence>
<dbReference type="InterPro" id="IPR050303">
    <property type="entry name" value="GatZ_KbaZ_carbometab"/>
</dbReference>
<dbReference type="GO" id="GO:0005886">
    <property type="term" value="C:plasma membrane"/>
    <property type="evidence" value="ECO:0007669"/>
    <property type="project" value="UniProtKB-SubCell"/>
</dbReference>
<dbReference type="RefSeq" id="WP_003586701.1">
    <property type="nucleotide sequence ID" value="NC_010999.1"/>
</dbReference>